<keyword evidence="3" id="KW-1185">Reference proteome</keyword>
<feature type="compositionally biased region" description="Basic and acidic residues" evidence="1">
    <location>
        <begin position="118"/>
        <end position="131"/>
    </location>
</feature>
<dbReference type="PROSITE" id="PS51318">
    <property type="entry name" value="TAT"/>
    <property type="match status" value="1"/>
</dbReference>
<sequence length="458" mass="50248">MTRRSRRDLLAGAGTALAATLAGCGGVGESLLGDDDTVSYDQAALAEVAERSPPTRPDPFPLSIPPEAMDRHRSRIRTLLGGVPESPEFPNEALSAELAEQRSHVADRFSELNSGEGSSRESRDEYSLRPSTDRERLARLRSVRAEAAGLDAAYRAAIGAIDPESPRSRRESVRSAMYDFLASWRYEGASPLEALLVHDFIETLIAAVQRSLRRGQDLPEAPRSDVFRVSDVAASVESAEAALADAMALREAYRDSLSEPTAYRPRIEAAAEQLVREFEITSSRADVHDYLDLNEPPFTRSIDGTPAEELYRAALNLVDDDFIRGRGLERQPAKWSLQAAAGLAGIETFRTVIDGIQAGEYGVPDSATEIASAYDDAVDALRMVWSGAPRGIRIELDWPATDVFDYRMREFREEVTEDGGEVPTRLINDVYGGLKHTFHYATYVPPVADHLAGVLQEP</sequence>
<dbReference type="Proteomes" id="UP000199170">
    <property type="component" value="Unassembled WGS sequence"/>
</dbReference>
<reference evidence="3" key="1">
    <citation type="submission" date="2016-10" db="EMBL/GenBank/DDBJ databases">
        <authorList>
            <person name="Varghese N."/>
            <person name="Submissions S."/>
        </authorList>
    </citation>
    <scope>NUCLEOTIDE SEQUENCE [LARGE SCALE GENOMIC DNA]</scope>
    <source>
        <strain evidence="3">CGMCC 1.10118</strain>
    </source>
</reference>
<dbReference type="RefSeq" id="WP_089767152.1">
    <property type="nucleotide sequence ID" value="NZ_FNPB01000006.1"/>
</dbReference>
<evidence type="ECO:0000313" key="3">
    <source>
        <dbReference type="Proteomes" id="UP000199170"/>
    </source>
</evidence>
<dbReference type="InterPro" id="IPR006311">
    <property type="entry name" value="TAT_signal"/>
</dbReference>
<proteinExistence type="predicted"/>
<evidence type="ECO:0000256" key="1">
    <source>
        <dbReference type="SAM" id="MobiDB-lite"/>
    </source>
</evidence>
<evidence type="ECO:0000313" key="2">
    <source>
        <dbReference type="EMBL" id="SDY08060.1"/>
    </source>
</evidence>
<protein>
    <recommendedName>
        <fullName evidence="4">DUF885 domain-containing protein</fullName>
    </recommendedName>
</protein>
<name>A0A1H3GYA2_9EURY</name>
<feature type="region of interest" description="Disordered" evidence="1">
    <location>
        <begin position="107"/>
        <end position="131"/>
    </location>
</feature>
<dbReference type="EMBL" id="FNPB01000006">
    <property type="protein sequence ID" value="SDY08060.1"/>
    <property type="molecule type" value="Genomic_DNA"/>
</dbReference>
<gene>
    <name evidence="2" type="ORF">SAMN04487946_10641</name>
</gene>
<dbReference type="STRING" id="660517.SAMN04487946_10641"/>
<organism evidence="2 3">
    <name type="scientific">Halobellus clavatus</name>
    <dbReference type="NCBI Taxonomy" id="660517"/>
    <lineage>
        <taxon>Archaea</taxon>
        <taxon>Methanobacteriati</taxon>
        <taxon>Methanobacteriota</taxon>
        <taxon>Stenosarchaea group</taxon>
        <taxon>Halobacteria</taxon>
        <taxon>Halobacteriales</taxon>
        <taxon>Haloferacaceae</taxon>
        <taxon>Halobellus</taxon>
    </lineage>
</organism>
<accession>A0A1H3GYA2</accession>
<feature type="region of interest" description="Disordered" evidence="1">
    <location>
        <begin position="47"/>
        <end position="70"/>
    </location>
</feature>
<evidence type="ECO:0008006" key="4">
    <source>
        <dbReference type="Google" id="ProtNLM"/>
    </source>
</evidence>
<feature type="compositionally biased region" description="Pro residues" evidence="1">
    <location>
        <begin position="54"/>
        <end position="64"/>
    </location>
</feature>
<dbReference type="PROSITE" id="PS51257">
    <property type="entry name" value="PROKAR_LIPOPROTEIN"/>
    <property type="match status" value="1"/>
</dbReference>
<dbReference type="AlphaFoldDB" id="A0A1H3GYA2"/>